<evidence type="ECO:0000313" key="2">
    <source>
        <dbReference type="EMBL" id="GGO54089.1"/>
    </source>
</evidence>
<evidence type="ECO:0000256" key="1">
    <source>
        <dbReference type="SAM" id="MobiDB-lite"/>
    </source>
</evidence>
<gene>
    <name evidence="2" type="ORF">GCM10012287_42220</name>
</gene>
<dbReference type="Proteomes" id="UP000631535">
    <property type="component" value="Unassembled WGS sequence"/>
</dbReference>
<dbReference type="EMBL" id="BMMP01000014">
    <property type="protein sequence ID" value="GGO54089.1"/>
    <property type="molecule type" value="Genomic_DNA"/>
</dbReference>
<proteinExistence type="predicted"/>
<organism evidence="2 3">
    <name type="scientific">Streptomyces daqingensis</name>
    <dbReference type="NCBI Taxonomy" id="1472640"/>
    <lineage>
        <taxon>Bacteria</taxon>
        <taxon>Bacillati</taxon>
        <taxon>Actinomycetota</taxon>
        <taxon>Actinomycetes</taxon>
        <taxon>Kitasatosporales</taxon>
        <taxon>Streptomycetaceae</taxon>
        <taxon>Streptomyces</taxon>
    </lineage>
</organism>
<comment type="caution">
    <text evidence="2">The sequence shown here is derived from an EMBL/GenBank/DDBJ whole genome shotgun (WGS) entry which is preliminary data.</text>
</comment>
<name>A0ABQ2MLJ3_9ACTN</name>
<accession>A0ABQ2MLJ3</accession>
<keyword evidence="3" id="KW-1185">Reference proteome</keyword>
<feature type="region of interest" description="Disordered" evidence="1">
    <location>
        <begin position="1"/>
        <end position="28"/>
    </location>
</feature>
<protein>
    <submittedName>
        <fullName evidence="2">Uncharacterized protein</fullName>
    </submittedName>
</protein>
<sequence length="63" mass="6961">MAGSFRDGFAGRRAAERRRGRTADCRRRGLPAVISEPYAPFEKSAECGVRMRAREGNTTTDKG</sequence>
<reference evidence="3" key="1">
    <citation type="journal article" date="2019" name="Int. J. Syst. Evol. Microbiol.">
        <title>The Global Catalogue of Microorganisms (GCM) 10K type strain sequencing project: providing services to taxonomists for standard genome sequencing and annotation.</title>
        <authorList>
            <consortium name="The Broad Institute Genomics Platform"/>
            <consortium name="The Broad Institute Genome Sequencing Center for Infectious Disease"/>
            <person name="Wu L."/>
            <person name="Ma J."/>
        </authorList>
    </citation>
    <scope>NUCLEOTIDE SEQUENCE [LARGE SCALE GENOMIC DNA]</scope>
    <source>
        <strain evidence="3">CGMCC 4.7178</strain>
    </source>
</reference>
<evidence type="ECO:0000313" key="3">
    <source>
        <dbReference type="Proteomes" id="UP000631535"/>
    </source>
</evidence>